<comment type="caution">
    <text evidence="2">The sequence shown here is derived from an EMBL/GenBank/DDBJ whole genome shotgun (WGS) entry which is preliminary data.</text>
</comment>
<name>A0AAV4PA05_CAEEX</name>
<reference evidence="2 3" key="1">
    <citation type="submission" date="2021-06" db="EMBL/GenBank/DDBJ databases">
        <title>Caerostris extrusa draft genome.</title>
        <authorList>
            <person name="Kono N."/>
            <person name="Arakawa K."/>
        </authorList>
    </citation>
    <scope>NUCLEOTIDE SEQUENCE [LARGE SCALE GENOMIC DNA]</scope>
</reference>
<keyword evidence="3" id="KW-1185">Reference proteome</keyword>
<dbReference type="Proteomes" id="UP001054945">
    <property type="component" value="Unassembled WGS sequence"/>
</dbReference>
<protein>
    <submittedName>
        <fullName evidence="2">Uncharacterized protein</fullName>
    </submittedName>
</protein>
<evidence type="ECO:0000313" key="3">
    <source>
        <dbReference type="Proteomes" id="UP001054945"/>
    </source>
</evidence>
<evidence type="ECO:0000313" key="2">
    <source>
        <dbReference type="EMBL" id="GIX92516.1"/>
    </source>
</evidence>
<organism evidence="2 3">
    <name type="scientific">Caerostris extrusa</name>
    <name type="common">Bark spider</name>
    <name type="synonym">Caerostris bankana</name>
    <dbReference type="NCBI Taxonomy" id="172846"/>
    <lineage>
        <taxon>Eukaryota</taxon>
        <taxon>Metazoa</taxon>
        <taxon>Ecdysozoa</taxon>
        <taxon>Arthropoda</taxon>
        <taxon>Chelicerata</taxon>
        <taxon>Arachnida</taxon>
        <taxon>Araneae</taxon>
        <taxon>Araneomorphae</taxon>
        <taxon>Entelegynae</taxon>
        <taxon>Araneoidea</taxon>
        <taxon>Araneidae</taxon>
        <taxon>Caerostris</taxon>
    </lineage>
</organism>
<evidence type="ECO:0000256" key="1">
    <source>
        <dbReference type="SAM" id="MobiDB-lite"/>
    </source>
</evidence>
<dbReference type="EMBL" id="BPLR01004133">
    <property type="protein sequence ID" value="GIX92516.1"/>
    <property type="molecule type" value="Genomic_DNA"/>
</dbReference>
<feature type="compositionally biased region" description="Basic and acidic residues" evidence="1">
    <location>
        <begin position="19"/>
        <end position="29"/>
    </location>
</feature>
<accession>A0AAV4PA05</accession>
<proteinExistence type="predicted"/>
<feature type="region of interest" description="Disordered" evidence="1">
    <location>
        <begin position="1"/>
        <end position="30"/>
    </location>
</feature>
<sequence length="103" mass="11509">MDANPSKIITIPKKKRARGRENDMPREECPSVFPHPSRFVISIQIGPTFHFSFSSCTHPPHPPPHDDLGLPLLSTLKFAMSHPEINARCRETTGGLLWGPSEL</sequence>
<gene>
    <name evidence="2" type="ORF">CEXT_76191</name>
</gene>
<dbReference type="AlphaFoldDB" id="A0AAV4PA05"/>